<sequence length="50" mass="5637">VGYIFITLHSKGGRDIIEAPAVQFTPDPKTVYEEIRSPSVVEYENLTIRS</sequence>
<dbReference type="Proteomes" id="UP000007875">
    <property type="component" value="Unassembled WGS sequence"/>
</dbReference>
<evidence type="ECO:0000313" key="1">
    <source>
        <dbReference type="Ensembl" id="ENSCSAVP00000002880.1"/>
    </source>
</evidence>
<name>H2YC32_CIOSA</name>
<reference evidence="2" key="1">
    <citation type="submission" date="2003-08" db="EMBL/GenBank/DDBJ databases">
        <authorList>
            <person name="Birren B."/>
            <person name="Nusbaum C."/>
            <person name="Abebe A."/>
            <person name="Abouelleil A."/>
            <person name="Adekoya E."/>
            <person name="Ait-zahra M."/>
            <person name="Allen N."/>
            <person name="Allen T."/>
            <person name="An P."/>
            <person name="Anderson M."/>
            <person name="Anderson S."/>
            <person name="Arachchi H."/>
            <person name="Armbruster J."/>
            <person name="Bachantsang P."/>
            <person name="Baldwin J."/>
            <person name="Barry A."/>
            <person name="Bayul T."/>
            <person name="Blitshsteyn B."/>
            <person name="Bloom T."/>
            <person name="Blye J."/>
            <person name="Boguslavskiy L."/>
            <person name="Borowsky M."/>
            <person name="Boukhgalter B."/>
            <person name="Brunache A."/>
            <person name="Butler J."/>
            <person name="Calixte N."/>
            <person name="Calvo S."/>
            <person name="Camarata J."/>
            <person name="Campo K."/>
            <person name="Chang J."/>
            <person name="Cheshatsang Y."/>
            <person name="Citroen M."/>
            <person name="Collymore A."/>
            <person name="Considine T."/>
            <person name="Cook A."/>
            <person name="Cooke P."/>
            <person name="Corum B."/>
            <person name="Cuomo C."/>
            <person name="David R."/>
            <person name="Dawoe T."/>
            <person name="Degray S."/>
            <person name="Dodge S."/>
            <person name="Dooley K."/>
            <person name="Dorje P."/>
            <person name="Dorjee K."/>
            <person name="Dorris L."/>
            <person name="Duffey N."/>
            <person name="Dupes A."/>
            <person name="Elkins T."/>
            <person name="Engels R."/>
            <person name="Erickson J."/>
            <person name="Farina A."/>
            <person name="Faro S."/>
            <person name="Ferreira P."/>
            <person name="Fischer H."/>
            <person name="Fitzgerald M."/>
            <person name="Foley K."/>
            <person name="Gage D."/>
            <person name="Galagan J."/>
            <person name="Gearin G."/>
            <person name="Gnerre S."/>
            <person name="Gnirke A."/>
            <person name="Goyette A."/>
            <person name="Graham J."/>
            <person name="Grandbois E."/>
            <person name="Gyaltsen K."/>
            <person name="Hafez N."/>
            <person name="Hagopian D."/>
            <person name="Hagos B."/>
            <person name="Hall J."/>
            <person name="Hatcher B."/>
            <person name="Heller A."/>
            <person name="Higgins H."/>
            <person name="Honan T."/>
            <person name="Horn A."/>
            <person name="Houde N."/>
            <person name="Hughes L."/>
            <person name="Hulme W."/>
            <person name="Husby E."/>
            <person name="Iliev I."/>
            <person name="Jaffe D."/>
            <person name="Jones C."/>
            <person name="Kamal M."/>
            <person name="Kamat A."/>
            <person name="Kamvysselis M."/>
            <person name="Karlsson E."/>
            <person name="Kells C."/>
            <person name="Kieu A."/>
            <person name="Kisner P."/>
            <person name="Kodira C."/>
            <person name="Kulbokas E."/>
            <person name="Labutti K."/>
            <person name="Lama D."/>
            <person name="Landers T."/>
            <person name="Leger J."/>
            <person name="Levine S."/>
            <person name="Lewis D."/>
            <person name="Lewis T."/>
            <person name="Lindblad-toh K."/>
            <person name="Liu X."/>
            <person name="Lokyitsang T."/>
            <person name="Lokyitsang Y."/>
            <person name="Lucien O."/>
            <person name="Lui A."/>
            <person name="Ma L.J."/>
            <person name="Mabbitt R."/>
            <person name="Macdonald J."/>
            <person name="Maclean C."/>
            <person name="Major J."/>
            <person name="Manning J."/>
            <person name="Marabella R."/>
            <person name="Maru K."/>
            <person name="Matthews C."/>
            <person name="Mauceli E."/>
            <person name="Mccarthy M."/>
            <person name="Mcdonough S."/>
            <person name="Mcghee T."/>
            <person name="Meldrim J."/>
            <person name="Meneus L."/>
            <person name="Mesirov J."/>
            <person name="Mihalev A."/>
            <person name="Mihova T."/>
            <person name="Mikkelsen T."/>
            <person name="Mlenga V."/>
            <person name="Moru K."/>
            <person name="Mozes J."/>
            <person name="Mulrain L."/>
            <person name="Munson G."/>
            <person name="Naylor J."/>
            <person name="Newes C."/>
            <person name="Nguyen C."/>
            <person name="Nguyen N."/>
            <person name="Nguyen T."/>
            <person name="Nicol R."/>
            <person name="Nielsen C."/>
            <person name="Nizzari M."/>
            <person name="Norbu C."/>
            <person name="Norbu N."/>
            <person name="O'donnell P."/>
            <person name="Okoawo O."/>
            <person name="O'leary S."/>
            <person name="Omotosho B."/>
            <person name="O'neill K."/>
            <person name="Osman S."/>
            <person name="Parker S."/>
            <person name="Perrin D."/>
            <person name="Phunkhang P."/>
            <person name="Piqani B."/>
            <person name="Purcell S."/>
            <person name="Rachupka T."/>
            <person name="Ramasamy U."/>
            <person name="Rameau R."/>
            <person name="Ray V."/>
            <person name="Raymond C."/>
            <person name="Retta R."/>
            <person name="Richardson S."/>
            <person name="Rise C."/>
            <person name="Rodriguez J."/>
            <person name="Rogers J."/>
            <person name="Rogov P."/>
            <person name="Rutman M."/>
            <person name="Schupbach R."/>
            <person name="Seaman C."/>
            <person name="Settipalli S."/>
            <person name="Sharpe T."/>
            <person name="Sheridan J."/>
            <person name="Sherpa N."/>
            <person name="Shi J."/>
            <person name="Smirnov S."/>
            <person name="Smith C."/>
            <person name="Sougnez C."/>
            <person name="Spencer B."/>
            <person name="Stalker J."/>
            <person name="Stange-thomann N."/>
            <person name="Stavropoulos S."/>
            <person name="Stetson K."/>
            <person name="Stone C."/>
            <person name="Stone S."/>
            <person name="Stubbs M."/>
            <person name="Talamas J."/>
            <person name="Tchuinga P."/>
            <person name="Tenzing P."/>
            <person name="Tesfaye S."/>
            <person name="Theodore J."/>
            <person name="Thoulutsang Y."/>
            <person name="Topham K."/>
            <person name="Towey S."/>
            <person name="Tsamla T."/>
            <person name="Tsomo N."/>
            <person name="Vallee D."/>
            <person name="Vassiliev H."/>
            <person name="Venkataraman V."/>
            <person name="Vinson J."/>
            <person name="Vo A."/>
            <person name="Wade C."/>
            <person name="Wang S."/>
            <person name="Wangchuk T."/>
            <person name="Wangdi T."/>
            <person name="Whittaker C."/>
            <person name="Wilkinson J."/>
            <person name="Wu Y."/>
            <person name="Wyman D."/>
            <person name="Yadav S."/>
            <person name="Yang S."/>
            <person name="Yang X."/>
            <person name="Yeager S."/>
            <person name="Yee E."/>
            <person name="Young G."/>
            <person name="Zainoun J."/>
            <person name="Zembeck L."/>
            <person name="Zimmer A."/>
            <person name="Zody M."/>
            <person name="Lander E."/>
        </authorList>
    </citation>
    <scope>NUCLEOTIDE SEQUENCE [LARGE SCALE GENOMIC DNA]</scope>
</reference>
<accession>H2YC32</accession>
<dbReference type="AlphaFoldDB" id="H2YC32"/>
<organism evidence="1 2">
    <name type="scientific">Ciona savignyi</name>
    <name type="common">Pacific transparent sea squirt</name>
    <dbReference type="NCBI Taxonomy" id="51511"/>
    <lineage>
        <taxon>Eukaryota</taxon>
        <taxon>Metazoa</taxon>
        <taxon>Chordata</taxon>
        <taxon>Tunicata</taxon>
        <taxon>Ascidiacea</taxon>
        <taxon>Phlebobranchia</taxon>
        <taxon>Cionidae</taxon>
        <taxon>Ciona</taxon>
    </lineage>
</organism>
<evidence type="ECO:0000313" key="2">
    <source>
        <dbReference type="Proteomes" id="UP000007875"/>
    </source>
</evidence>
<proteinExistence type="predicted"/>
<dbReference type="Ensembl" id="ENSCSAVT00000002924.1">
    <property type="protein sequence ID" value="ENSCSAVP00000002880.1"/>
    <property type="gene ID" value="ENSCSAVG00000001716.1"/>
</dbReference>
<reference evidence="1" key="3">
    <citation type="submission" date="2025-09" db="UniProtKB">
        <authorList>
            <consortium name="Ensembl"/>
        </authorList>
    </citation>
    <scope>IDENTIFICATION</scope>
</reference>
<reference evidence="1" key="2">
    <citation type="submission" date="2025-08" db="UniProtKB">
        <authorList>
            <consortium name="Ensembl"/>
        </authorList>
    </citation>
    <scope>IDENTIFICATION</scope>
</reference>
<keyword evidence="2" id="KW-1185">Reference proteome</keyword>
<protein>
    <submittedName>
        <fullName evidence="1">Uncharacterized protein</fullName>
    </submittedName>
</protein>
<dbReference type="HOGENOM" id="CLU_3129390_0_0_1"/>
<dbReference type="InParanoid" id="H2YC32"/>